<dbReference type="Pfam" id="PF08676">
    <property type="entry name" value="MutL_C"/>
    <property type="match status" value="1"/>
</dbReference>
<protein>
    <recommendedName>
        <fullName evidence="8">DNA mismatch repair protein, C-terminal domain-containing protein</fullName>
    </recommendedName>
</protein>
<dbReference type="SUPFAM" id="SSF118116">
    <property type="entry name" value="DNA mismatch repair protein MutL"/>
    <property type="match status" value="2"/>
</dbReference>
<keyword evidence="7" id="KW-1185">Reference proteome</keyword>
<feature type="compositionally biased region" description="Basic and acidic residues" evidence="3">
    <location>
        <begin position="586"/>
        <end position="628"/>
    </location>
</feature>
<proteinExistence type="inferred from homology"/>
<dbReference type="FunFam" id="3.30.565.10:FF:000017">
    <property type="entry name" value="PMS1 homolog 1, mismatch repair system component"/>
    <property type="match status" value="1"/>
</dbReference>
<dbReference type="STRING" id="94643.A0A2A9MMB0"/>
<evidence type="ECO:0000259" key="5">
    <source>
        <dbReference type="SMART" id="SM01340"/>
    </source>
</evidence>
<feature type="compositionally biased region" description="Acidic residues" evidence="3">
    <location>
        <begin position="1384"/>
        <end position="1395"/>
    </location>
</feature>
<feature type="compositionally biased region" description="Basic residues" evidence="3">
    <location>
        <begin position="825"/>
        <end position="842"/>
    </location>
</feature>
<feature type="compositionally biased region" description="Acidic residues" evidence="3">
    <location>
        <begin position="1129"/>
        <end position="1141"/>
    </location>
</feature>
<dbReference type="InterPro" id="IPR014790">
    <property type="entry name" value="MutL_C"/>
</dbReference>
<feature type="compositionally biased region" description="Low complexity" evidence="3">
    <location>
        <begin position="718"/>
        <end position="748"/>
    </location>
</feature>
<feature type="compositionally biased region" description="Polar residues" evidence="3">
    <location>
        <begin position="1431"/>
        <end position="1440"/>
    </location>
</feature>
<feature type="region of interest" description="Disordered" evidence="3">
    <location>
        <begin position="659"/>
        <end position="852"/>
    </location>
</feature>
<dbReference type="NCBIfam" id="TIGR00585">
    <property type="entry name" value="mutl"/>
    <property type="match status" value="1"/>
</dbReference>
<feature type="region of interest" description="Disordered" evidence="3">
    <location>
        <begin position="60"/>
        <end position="161"/>
    </location>
</feature>
<feature type="region of interest" description="Disordered" evidence="3">
    <location>
        <begin position="1"/>
        <end position="42"/>
    </location>
</feature>
<dbReference type="Gene3D" id="3.30.1370.100">
    <property type="entry name" value="MutL, C-terminal domain, regulatory subdomain"/>
    <property type="match status" value="1"/>
</dbReference>
<feature type="region of interest" description="Disordered" evidence="3">
    <location>
        <begin position="1258"/>
        <end position="1448"/>
    </location>
</feature>
<dbReference type="InterPro" id="IPR036890">
    <property type="entry name" value="HATPase_C_sf"/>
</dbReference>
<dbReference type="InterPro" id="IPR014762">
    <property type="entry name" value="DNA_mismatch_repair_CS"/>
</dbReference>
<dbReference type="PANTHER" id="PTHR10073">
    <property type="entry name" value="DNA MISMATCH REPAIR PROTEIN MLH, PMS, MUTL"/>
    <property type="match status" value="1"/>
</dbReference>
<dbReference type="EMBL" id="NWUJ01000002">
    <property type="protein sequence ID" value="PFH37226.1"/>
    <property type="molecule type" value="Genomic_DNA"/>
</dbReference>
<accession>A0A2A9MMB0</accession>
<dbReference type="GO" id="GO:0030983">
    <property type="term" value="F:mismatched DNA binding"/>
    <property type="evidence" value="ECO:0007669"/>
    <property type="project" value="InterPro"/>
</dbReference>
<evidence type="ECO:0000256" key="2">
    <source>
        <dbReference type="ARBA" id="ARBA00022763"/>
    </source>
</evidence>
<dbReference type="PROSITE" id="PS00058">
    <property type="entry name" value="DNA_MISMATCH_REPAIR_1"/>
    <property type="match status" value="1"/>
</dbReference>
<feature type="compositionally biased region" description="Acidic residues" evidence="3">
    <location>
        <begin position="795"/>
        <end position="819"/>
    </location>
</feature>
<comment type="similarity">
    <text evidence="1">Belongs to the DNA mismatch repair MutL/HexB family.</text>
</comment>
<feature type="region of interest" description="Disordered" evidence="3">
    <location>
        <begin position="530"/>
        <end position="630"/>
    </location>
</feature>
<dbReference type="InterPro" id="IPR038973">
    <property type="entry name" value="MutL/Mlh/Pms-like"/>
</dbReference>
<feature type="compositionally biased region" description="Basic and acidic residues" evidence="3">
    <location>
        <begin position="783"/>
        <end position="794"/>
    </location>
</feature>
<keyword evidence="2" id="KW-0227">DNA damage</keyword>
<dbReference type="GeneID" id="40308665"/>
<dbReference type="SUPFAM" id="SSF55874">
    <property type="entry name" value="ATPase domain of HSP90 chaperone/DNA topoisomerase II/histidine kinase"/>
    <property type="match status" value="1"/>
</dbReference>
<dbReference type="Gene3D" id="3.30.1540.20">
    <property type="entry name" value="MutL, C-terminal domain, dimerisation subdomain"/>
    <property type="match status" value="2"/>
</dbReference>
<dbReference type="Pfam" id="PF01119">
    <property type="entry name" value="DNA_mis_repair"/>
    <property type="match status" value="1"/>
</dbReference>
<dbReference type="CDD" id="cd00782">
    <property type="entry name" value="MutL_Trans"/>
    <property type="match status" value="1"/>
</dbReference>
<dbReference type="Gene3D" id="3.30.565.10">
    <property type="entry name" value="Histidine kinase-like ATPase, C-terminal domain"/>
    <property type="match status" value="1"/>
</dbReference>
<feature type="compositionally biased region" description="Basic and acidic residues" evidence="3">
    <location>
        <begin position="666"/>
        <end position="679"/>
    </location>
</feature>
<feature type="compositionally biased region" description="Low complexity" evidence="3">
    <location>
        <begin position="541"/>
        <end position="564"/>
    </location>
</feature>
<dbReference type="SMART" id="SM01340">
    <property type="entry name" value="DNA_mis_repair"/>
    <property type="match status" value="1"/>
</dbReference>
<dbReference type="VEuPathDB" id="ToxoDB:BESB_036840"/>
<dbReference type="Proteomes" id="UP000224006">
    <property type="component" value="Chromosome II"/>
</dbReference>
<sequence>MLTQSEDNGDSCEGVERRGEAGEAGNQTQDGQEAAGDPLTSSYASAIDMASFVLPAAHAACESQRPRRNQEAAPRAASASSRSASPASSSPSSAASSPVISQSPSSSTHSGPPAASPDSCSPSDPSSFSSSSPSSPSFSSPFSSFSLPPQPGGREARRVQPMSRAVAEGVCSQQVVLGIKSICKELVENAIDAGATGIEVRFINGGLESIEVRDNGSGIAPQDFPLLGRRHATSKIDKFEDLYNSLDTMGFRGEALASLCALSDVTILTRTAADAFASRLFFDHHGNIVQTEPAAREVGTTVTVTNLFASLPLRRRALQQQRQKHFQEALAFLQKFALLHASDCRVLLTDFQSSAAGGGEASQRRKGGNTVTLLNTRGTAAQLMDAAVSVYGARQMQQCAEVNLRGSDPKRAWSANVLLSRPPLGIRTSALQLFFVNKRVVDFPPLLQKLINKKYREVCSRSYFPIVIAFVNVAPHLLEVNLRKDKQEVLLAVEKEITEAILASITDSVAPVVASFQTLASLQASPQSAAALQPCRPSPGSPFGSASPPDTSSSPSEPLEAAQKGAKHEGEGAGEAASRPPLGEAQARERCRSHDEDETTPRDAVDGSSATREETDGATKDDASESSRSRYAVFSEDDSFSLFSSPAFLSGFADRSAASSAAELFSRGEKEASRARESEGTAAPRTRLRRDVSPHPADDDPAGEASCSRANLEFETRGGCSAGASASPSAAAEAASSSLSASSCGTCADGAQASTFFAEPPSPRDAEAGDRFASPPASKRFRAREEEEAKGTEEAREEDVEDAVAGEEQNAEEEEEGIEREEALRRKRRKKDKDKKKRRRERRSTQAPGVSESKLLKETVAAVVAECQLSEADLACVYGEDAEPSEAAEGDTAAGAAPASSSFQFASCPAAFSFASASDARVLGAFDPSTSSFFFNKAAFAEMKIIGQFNCGFILGCLVSRVGKPEAPSSATSSPAGGEVRSLFIVDQHASDEKKRFEDLNAAFKPATQPLLRPLRLQLPLDMERAILEFEEHIRLNGFRVKVENQRREGGETGEGDASECTFSLTGLPVVEGTQLKEEDFVEFLASLLHDEEGSAAAARWSGRTQRETGEKNTKKREKNSEEGSKEGDGEDGESCEDEEETVGRKKATRAFHHRILQCRPKKVWDILASSFSVGWDCVFRSFTFSAAPSFCLLGSRPLRACRSAIMIGDALNVSQMQQILRNLAKLHLPFNCPHGRPTVRHLFDLHLPAPYADDAADHAGREADDAGKEADAREEADARGAASLMGLEGDLRAPGKASRAAEDAGNAPVSGELETGRQQAEEETEAPHHGGRQSTPEKEDSSDSARAERRLERSEGGHPAGDRPDEGRQVEGNMHAEGALFGTDEENLFAEEESVDRGEDKRAREEDRDETRRDASFAVREWREEETQHRTTGSQTTDLNLYELCFD</sequence>
<dbReference type="GO" id="GO:0016887">
    <property type="term" value="F:ATP hydrolysis activity"/>
    <property type="evidence" value="ECO:0007669"/>
    <property type="project" value="InterPro"/>
</dbReference>
<dbReference type="InterPro" id="IPR020568">
    <property type="entry name" value="Ribosomal_Su5_D2-typ_SF"/>
</dbReference>
<dbReference type="GO" id="GO:0006298">
    <property type="term" value="P:mismatch repair"/>
    <property type="evidence" value="ECO:0007669"/>
    <property type="project" value="InterPro"/>
</dbReference>
<dbReference type="Gene3D" id="3.30.230.10">
    <property type="match status" value="1"/>
</dbReference>
<name>A0A2A9MMB0_BESBE</name>
<dbReference type="InterPro" id="IPR042121">
    <property type="entry name" value="MutL_C_regsub"/>
</dbReference>
<dbReference type="PANTHER" id="PTHR10073:SF52">
    <property type="entry name" value="MISMATCH REPAIR ENDONUCLEASE PMS2"/>
    <property type="match status" value="1"/>
</dbReference>
<evidence type="ECO:0008006" key="8">
    <source>
        <dbReference type="Google" id="ProtNLM"/>
    </source>
</evidence>
<dbReference type="InterPro" id="IPR002099">
    <property type="entry name" value="MutL/Mlh/PMS"/>
</dbReference>
<gene>
    <name evidence="6" type="ORF">BESB_036840</name>
</gene>
<reference evidence="6 7" key="1">
    <citation type="submission" date="2017-09" db="EMBL/GenBank/DDBJ databases">
        <title>Genome sequencing of Besnoitia besnoiti strain Bb-Ger1.</title>
        <authorList>
            <person name="Schares G."/>
            <person name="Venepally P."/>
            <person name="Lorenzi H.A."/>
        </authorList>
    </citation>
    <scope>NUCLEOTIDE SEQUENCE [LARGE SCALE GENOMIC DNA]</scope>
    <source>
        <strain evidence="6 7">Bb-Ger1</strain>
    </source>
</reference>
<dbReference type="RefSeq" id="XP_029221235.1">
    <property type="nucleotide sequence ID" value="XM_029362270.1"/>
</dbReference>
<dbReference type="SMART" id="SM00853">
    <property type="entry name" value="MutL_C"/>
    <property type="match status" value="1"/>
</dbReference>
<feature type="region of interest" description="Disordered" evidence="3">
    <location>
        <begin position="1096"/>
        <end position="1144"/>
    </location>
</feature>
<dbReference type="OrthoDB" id="10263226at2759"/>
<dbReference type="CDD" id="cd16926">
    <property type="entry name" value="HATPase_MutL-MLH-PMS-like"/>
    <property type="match status" value="1"/>
</dbReference>
<dbReference type="GO" id="GO:0005524">
    <property type="term" value="F:ATP binding"/>
    <property type="evidence" value="ECO:0007669"/>
    <property type="project" value="InterPro"/>
</dbReference>
<dbReference type="SUPFAM" id="SSF54211">
    <property type="entry name" value="Ribosomal protein S5 domain 2-like"/>
    <property type="match status" value="1"/>
</dbReference>
<dbReference type="InterPro" id="IPR013507">
    <property type="entry name" value="DNA_mismatch_S5_2-like"/>
</dbReference>
<comment type="caution">
    <text evidence="6">The sequence shown here is derived from an EMBL/GenBank/DDBJ whole genome shotgun (WGS) entry which is preliminary data.</text>
</comment>
<feature type="compositionally biased region" description="Basic and acidic residues" evidence="3">
    <location>
        <begin position="689"/>
        <end position="698"/>
    </location>
</feature>
<dbReference type="InterPro" id="IPR037198">
    <property type="entry name" value="MutL_C_sf"/>
</dbReference>
<dbReference type="GO" id="GO:0140664">
    <property type="term" value="F:ATP-dependent DNA damage sensor activity"/>
    <property type="evidence" value="ECO:0007669"/>
    <property type="project" value="InterPro"/>
</dbReference>
<dbReference type="InterPro" id="IPR014721">
    <property type="entry name" value="Ribsml_uS5_D2-typ_fold_subgr"/>
</dbReference>
<dbReference type="KEGG" id="bbes:BESB_036840"/>
<dbReference type="InterPro" id="IPR042120">
    <property type="entry name" value="MutL_C_dimsub"/>
</dbReference>
<feature type="compositionally biased region" description="Basic and acidic residues" evidence="3">
    <location>
        <begin position="1396"/>
        <end position="1430"/>
    </location>
</feature>
<evidence type="ECO:0000259" key="4">
    <source>
        <dbReference type="SMART" id="SM00853"/>
    </source>
</evidence>
<feature type="domain" description="DNA mismatch repair protein S5" evidence="5">
    <location>
        <begin position="387"/>
        <end position="510"/>
    </location>
</feature>
<evidence type="ECO:0000256" key="1">
    <source>
        <dbReference type="ARBA" id="ARBA00006082"/>
    </source>
</evidence>
<feature type="compositionally biased region" description="Low complexity" evidence="3">
    <location>
        <begin position="72"/>
        <end position="147"/>
    </location>
</feature>
<dbReference type="GO" id="GO:0032389">
    <property type="term" value="C:MutLalpha complex"/>
    <property type="evidence" value="ECO:0007669"/>
    <property type="project" value="TreeGrafter"/>
</dbReference>
<feature type="domain" description="MutL C-terminal dimerisation" evidence="4">
    <location>
        <begin position="945"/>
        <end position="1157"/>
    </location>
</feature>
<feature type="compositionally biased region" description="Basic and acidic residues" evidence="3">
    <location>
        <begin position="1336"/>
        <end position="1370"/>
    </location>
</feature>
<dbReference type="Pfam" id="PF13589">
    <property type="entry name" value="HATPase_c_3"/>
    <property type="match status" value="1"/>
</dbReference>
<organism evidence="6 7">
    <name type="scientific">Besnoitia besnoiti</name>
    <name type="common">Apicomplexan protozoan</name>
    <dbReference type="NCBI Taxonomy" id="94643"/>
    <lineage>
        <taxon>Eukaryota</taxon>
        <taxon>Sar</taxon>
        <taxon>Alveolata</taxon>
        <taxon>Apicomplexa</taxon>
        <taxon>Conoidasida</taxon>
        <taxon>Coccidia</taxon>
        <taxon>Eucoccidiorida</taxon>
        <taxon>Eimeriorina</taxon>
        <taxon>Sarcocystidae</taxon>
        <taxon>Besnoitia</taxon>
    </lineage>
</organism>
<evidence type="ECO:0000313" key="6">
    <source>
        <dbReference type="EMBL" id="PFH37226.1"/>
    </source>
</evidence>
<feature type="compositionally biased region" description="Basic and acidic residues" evidence="3">
    <location>
        <begin position="1105"/>
        <end position="1128"/>
    </location>
</feature>
<evidence type="ECO:0000313" key="7">
    <source>
        <dbReference type="Proteomes" id="UP000224006"/>
    </source>
</evidence>
<evidence type="ECO:0000256" key="3">
    <source>
        <dbReference type="SAM" id="MobiDB-lite"/>
    </source>
</evidence>
<feature type="compositionally biased region" description="Basic and acidic residues" evidence="3">
    <location>
        <begin position="1258"/>
        <end position="1279"/>
    </location>
</feature>